<keyword evidence="2" id="KW-1185">Reference proteome</keyword>
<organism evidence="1 2">
    <name type="scientific">Pseudomonas phage Kremar</name>
    <dbReference type="NCBI Taxonomy" id="2928831"/>
    <lineage>
        <taxon>Viruses</taxon>
        <taxon>Duplodnaviria</taxon>
        <taxon>Heunggongvirae</taxon>
        <taxon>Uroviricota</taxon>
        <taxon>Caudoviricetes</taxon>
        <taxon>Vandenendeviridae</taxon>
        <taxon>Gorskivirinae</taxon>
        <taxon>Kremarvirus</taxon>
        <taxon>Kremarvirus kremar</taxon>
    </lineage>
</organism>
<evidence type="ECO:0000313" key="1">
    <source>
        <dbReference type="EMBL" id="UOL48586.1"/>
    </source>
</evidence>
<name>A0AAE9GSD1_9CAUD</name>
<sequence length="99" mass="10852">MAQAIITKFVGPTDKRASRVSVKGWLGNKLVKWDSSVGTEENHALAAAFYIFELNKKREPGDDFEFRVVSGGGMPDSSGYAFIIDLVWKGAAYNPVKVV</sequence>
<accession>A0AAE9GSD1</accession>
<proteinExistence type="predicted"/>
<dbReference type="KEGG" id="vg:80266221"/>
<dbReference type="EMBL" id="OM982620">
    <property type="protein sequence ID" value="UOL48586.1"/>
    <property type="molecule type" value="Genomic_DNA"/>
</dbReference>
<dbReference type="RefSeq" id="YP_010766542.1">
    <property type="nucleotide sequence ID" value="NC_073679.1"/>
</dbReference>
<evidence type="ECO:0000313" key="2">
    <source>
        <dbReference type="Proteomes" id="UP000831298"/>
    </source>
</evidence>
<dbReference type="Proteomes" id="UP000831298">
    <property type="component" value="Segment"/>
</dbReference>
<reference evidence="1 2" key="1">
    <citation type="submission" date="2022-02" db="EMBL/GenBank/DDBJ databases">
        <authorList>
            <person name="Gylling M."/>
        </authorList>
    </citation>
    <scope>NUCLEOTIDE SEQUENCE [LARGE SCALE GENOMIC DNA]</scope>
</reference>
<protein>
    <submittedName>
        <fullName evidence="1">Uncharacterized protein</fullName>
    </submittedName>
</protein>
<dbReference type="GeneID" id="80266221"/>